<reference evidence="1 2" key="1">
    <citation type="submission" date="2013-04" db="EMBL/GenBank/DDBJ databases">
        <authorList>
            <person name="Harkins D.M."/>
            <person name="Durkin A.S."/>
            <person name="Brinkac L.M."/>
            <person name="Haft D.H."/>
            <person name="Selengut J.D."/>
            <person name="Sanka R."/>
            <person name="DePew J."/>
            <person name="Purushe J."/>
            <person name="Hartskeerl R.A."/>
            <person name="Ahmed A."/>
            <person name="van der Linden H."/>
            <person name="Goris M.G.A."/>
            <person name="Vinetz J.M."/>
            <person name="Sutton G.G."/>
            <person name="Nierman W.C."/>
            <person name="Fouts D.E."/>
        </authorList>
    </citation>
    <scope>NUCLEOTIDE SEQUENCE [LARGE SCALE GENOMIC DNA]</scope>
    <source>
        <strain evidence="1 2">Sao Paulo</strain>
    </source>
</reference>
<proteinExistence type="predicted"/>
<name>A0A5E8H7H8_9LEPT</name>
<dbReference type="Proteomes" id="UP000013996">
    <property type="component" value="Unassembled WGS sequence"/>
</dbReference>
<evidence type="ECO:0000313" key="2">
    <source>
        <dbReference type="Proteomes" id="UP000013996"/>
    </source>
</evidence>
<evidence type="ECO:0000313" key="1">
    <source>
        <dbReference type="EMBL" id="EOQ87245.1"/>
    </source>
</evidence>
<protein>
    <submittedName>
        <fullName evidence="1">Uncharacterized protein</fullName>
    </submittedName>
</protein>
<sequence>MCGSSPERLSSLPYCKPKTHGTNRLIVGFGVQILCHIGLDKKIHSDE</sequence>
<organism evidence="1 2">
    <name type="scientific">Leptospira yanagawae serovar Saopaulo str. Sao Paulo = ATCC 700523</name>
    <dbReference type="NCBI Taxonomy" id="1249483"/>
    <lineage>
        <taxon>Bacteria</taxon>
        <taxon>Pseudomonadati</taxon>
        <taxon>Spirochaetota</taxon>
        <taxon>Spirochaetia</taxon>
        <taxon>Leptospirales</taxon>
        <taxon>Leptospiraceae</taxon>
        <taxon>Leptospira</taxon>
    </lineage>
</organism>
<dbReference type="AlphaFoldDB" id="A0A5E8H7H8"/>
<comment type="caution">
    <text evidence="1">The sequence shown here is derived from an EMBL/GenBank/DDBJ whole genome shotgun (WGS) entry which is preliminary data.</text>
</comment>
<accession>A0A5E8H7H8</accession>
<dbReference type="EMBL" id="AOGX02000041">
    <property type="protein sequence ID" value="EOQ87245.1"/>
    <property type="molecule type" value="Genomic_DNA"/>
</dbReference>
<gene>
    <name evidence="1" type="ORF">LEP1GSC202_0019</name>
</gene>
<dbReference type="STRING" id="1249483.LEP1GSC202_0019"/>